<organism evidence="2 3">
    <name type="scientific">Eumeta variegata</name>
    <name type="common">Bagworm moth</name>
    <name type="synonym">Eumeta japonica</name>
    <dbReference type="NCBI Taxonomy" id="151549"/>
    <lineage>
        <taxon>Eukaryota</taxon>
        <taxon>Metazoa</taxon>
        <taxon>Ecdysozoa</taxon>
        <taxon>Arthropoda</taxon>
        <taxon>Hexapoda</taxon>
        <taxon>Insecta</taxon>
        <taxon>Pterygota</taxon>
        <taxon>Neoptera</taxon>
        <taxon>Endopterygota</taxon>
        <taxon>Lepidoptera</taxon>
        <taxon>Glossata</taxon>
        <taxon>Ditrysia</taxon>
        <taxon>Tineoidea</taxon>
        <taxon>Psychidae</taxon>
        <taxon>Oiketicinae</taxon>
        <taxon>Eumeta</taxon>
    </lineage>
</organism>
<gene>
    <name evidence="2" type="ORF">EVAR_51848_1</name>
</gene>
<evidence type="ECO:0000313" key="3">
    <source>
        <dbReference type="Proteomes" id="UP000299102"/>
    </source>
</evidence>
<dbReference type="Proteomes" id="UP000299102">
    <property type="component" value="Unassembled WGS sequence"/>
</dbReference>
<evidence type="ECO:0000313" key="2">
    <source>
        <dbReference type="EMBL" id="GBP77804.1"/>
    </source>
</evidence>
<name>A0A4C1YSI4_EUMVA</name>
<evidence type="ECO:0000256" key="1">
    <source>
        <dbReference type="SAM" id="MobiDB-lite"/>
    </source>
</evidence>
<protein>
    <submittedName>
        <fullName evidence="2">Uncharacterized protein</fullName>
    </submittedName>
</protein>
<feature type="region of interest" description="Disordered" evidence="1">
    <location>
        <begin position="59"/>
        <end position="78"/>
    </location>
</feature>
<sequence length="160" mass="17462">MQMEPEKMFLSEIPVWARVSAKFHRNPKQNLRSAEDGYGLTLCCDSPGVSCQPSAARAAAARARHPRPPPAPAPRSPTASIFMAARLTFTDLPLSDFTQNEKSYMTIFKYVPNGRAREELEKKRIFILNSVRLCTNCGRGVGGGGAGRGSNLAGPERGLR</sequence>
<proteinExistence type="predicted"/>
<comment type="caution">
    <text evidence="2">The sequence shown here is derived from an EMBL/GenBank/DDBJ whole genome shotgun (WGS) entry which is preliminary data.</text>
</comment>
<accession>A0A4C1YSI4</accession>
<reference evidence="2 3" key="1">
    <citation type="journal article" date="2019" name="Commun. Biol.">
        <title>The bagworm genome reveals a unique fibroin gene that provides high tensile strength.</title>
        <authorList>
            <person name="Kono N."/>
            <person name="Nakamura H."/>
            <person name="Ohtoshi R."/>
            <person name="Tomita M."/>
            <person name="Numata K."/>
            <person name="Arakawa K."/>
        </authorList>
    </citation>
    <scope>NUCLEOTIDE SEQUENCE [LARGE SCALE GENOMIC DNA]</scope>
</reference>
<keyword evidence="3" id="KW-1185">Reference proteome</keyword>
<dbReference type="AlphaFoldDB" id="A0A4C1YSI4"/>
<dbReference type="EMBL" id="BGZK01001347">
    <property type="protein sequence ID" value="GBP77804.1"/>
    <property type="molecule type" value="Genomic_DNA"/>
</dbReference>